<proteinExistence type="predicted"/>
<dbReference type="PANTHER" id="PTHR39199">
    <property type="entry name" value="BLR5128 PROTEIN"/>
    <property type="match status" value="1"/>
</dbReference>
<evidence type="ECO:0000313" key="3">
    <source>
        <dbReference type="Proteomes" id="UP000235777"/>
    </source>
</evidence>
<dbReference type="InterPro" id="IPR045865">
    <property type="entry name" value="ACT-like_dom_sf"/>
</dbReference>
<sequence>MGEKNLIRLCATLNPYMDEAIYVYCSFPDFLVPAGLRTLCTMREREGLTAVVERSDAEGLNLSFTFDARLITLTVHSSLEAIGLIAVISRKLAEAEIPCNVIAGYCHDHLLVPVQRAGEAMTLLHEIAASATEL</sequence>
<dbReference type="AlphaFoldDB" id="A0A2N7WPD6"/>
<protein>
    <submittedName>
        <fullName evidence="2">Ribonuclease H</fullName>
    </submittedName>
</protein>
<dbReference type="Proteomes" id="UP000235777">
    <property type="component" value="Unassembled WGS sequence"/>
</dbReference>
<feature type="domain" description="DUF2241" evidence="1">
    <location>
        <begin position="2"/>
        <end position="69"/>
    </location>
</feature>
<dbReference type="SUPFAM" id="SSF55021">
    <property type="entry name" value="ACT-like"/>
    <property type="match status" value="2"/>
</dbReference>
<dbReference type="Gene3D" id="3.30.2130.10">
    <property type="entry name" value="VC0802-like"/>
    <property type="match status" value="1"/>
</dbReference>
<dbReference type="RefSeq" id="WP_102607324.1">
    <property type="nucleotide sequence ID" value="NZ_PNYC01000026.1"/>
</dbReference>
<name>A0A2N7WPD6_9BURK</name>
<comment type="caution">
    <text evidence="2">The sequence shown here is derived from an EMBL/GenBank/DDBJ whole genome shotgun (WGS) entry which is preliminary data.</text>
</comment>
<evidence type="ECO:0000313" key="2">
    <source>
        <dbReference type="EMBL" id="PMS31290.1"/>
    </source>
</evidence>
<dbReference type="EMBL" id="PNYC01000026">
    <property type="protein sequence ID" value="PMS31290.1"/>
    <property type="molecule type" value="Genomic_DNA"/>
</dbReference>
<evidence type="ECO:0000259" key="1">
    <source>
        <dbReference type="Pfam" id="PF10000"/>
    </source>
</evidence>
<dbReference type="PANTHER" id="PTHR39199:SF1">
    <property type="entry name" value="BLR5128 PROTEIN"/>
    <property type="match status" value="1"/>
</dbReference>
<accession>A0A2N7WPD6</accession>
<reference evidence="2 3" key="1">
    <citation type="submission" date="2018-01" db="EMBL/GenBank/DDBJ databases">
        <title>Whole genome analyses suggest that Burkholderia sensu lato contains two further novel genera in the rhizoxinica-symbiotica group Mycetohabitans gen. nov., and Trinickia gen. nov.: implications for the evolution of diazotrophy and nodulation in the Burkholderiaceae.</title>
        <authorList>
            <person name="Estrada-de los Santos P."/>
            <person name="Palmer M."/>
            <person name="Chavez-Ramirez B."/>
            <person name="Beukes C."/>
            <person name="Steenkamp E.T."/>
            <person name="Hirsch A.M."/>
            <person name="Manyaka P."/>
            <person name="Maluk M."/>
            <person name="Lafos M."/>
            <person name="Crook M."/>
            <person name="Gross E."/>
            <person name="Simon M.F."/>
            <person name="Bueno dos Reis Junior F."/>
            <person name="Poole P.S."/>
            <person name="Venter S.N."/>
            <person name="James E.K."/>
        </authorList>
    </citation>
    <scope>NUCLEOTIDE SEQUENCE [LARGE SCALE GENOMIC DNA]</scope>
    <source>
        <strain evidence="2 3">JPY 581</strain>
    </source>
</reference>
<keyword evidence="3" id="KW-1185">Reference proteome</keyword>
<dbReference type="InterPro" id="IPR018717">
    <property type="entry name" value="DUF2241"/>
</dbReference>
<organism evidence="2 3">
    <name type="scientific">Trinickia symbiotica</name>
    <dbReference type="NCBI Taxonomy" id="863227"/>
    <lineage>
        <taxon>Bacteria</taxon>
        <taxon>Pseudomonadati</taxon>
        <taxon>Pseudomonadota</taxon>
        <taxon>Betaproteobacteria</taxon>
        <taxon>Burkholderiales</taxon>
        <taxon>Burkholderiaceae</taxon>
        <taxon>Trinickia</taxon>
    </lineage>
</organism>
<dbReference type="Pfam" id="PF10000">
    <property type="entry name" value="ACT_3"/>
    <property type="match status" value="1"/>
</dbReference>
<gene>
    <name evidence="2" type="ORF">C0Z20_28455</name>
</gene>